<dbReference type="AlphaFoldDB" id="A0A8T9C986"/>
<evidence type="ECO:0000256" key="10">
    <source>
        <dbReference type="ARBA" id="ARBA00048881"/>
    </source>
</evidence>
<dbReference type="InterPro" id="IPR050316">
    <property type="entry name" value="Tyrosinase/Hemocyanin"/>
</dbReference>
<dbReference type="InterPro" id="IPR041640">
    <property type="entry name" value="Tyrosinase_C"/>
</dbReference>
<evidence type="ECO:0000256" key="1">
    <source>
        <dbReference type="ARBA" id="ARBA00001973"/>
    </source>
</evidence>
<evidence type="ECO:0000256" key="4">
    <source>
        <dbReference type="ARBA" id="ARBA00022723"/>
    </source>
</evidence>
<dbReference type="Proteomes" id="UP000469558">
    <property type="component" value="Unassembled WGS sequence"/>
</dbReference>
<organism evidence="13 14">
    <name type="scientific">Lachnellula suecica</name>
    <dbReference type="NCBI Taxonomy" id="602035"/>
    <lineage>
        <taxon>Eukaryota</taxon>
        <taxon>Fungi</taxon>
        <taxon>Dikarya</taxon>
        <taxon>Ascomycota</taxon>
        <taxon>Pezizomycotina</taxon>
        <taxon>Leotiomycetes</taxon>
        <taxon>Helotiales</taxon>
        <taxon>Lachnaceae</taxon>
        <taxon>Lachnellula</taxon>
    </lineage>
</organism>
<dbReference type="Pfam" id="PF18132">
    <property type="entry name" value="Tyrosinase_C"/>
    <property type="match status" value="1"/>
</dbReference>
<keyword evidence="5" id="KW-0560">Oxidoreductase</keyword>
<dbReference type="GO" id="GO:0042438">
    <property type="term" value="P:melanin biosynthetic process"/>
    <property type="evidence" value="ECO:0007669"/>
    <property type="project" value="UniProtKB-KW"/>
</dbReference>
<keyword evidence="14" id="KW-1185">Reference proteome</keyword>
<evidence type="ECO:0000313" key="14">
    <source>
        <dbReference type="Proteomes" id="UP000469558"/>
    </source>
</evidence>
<sequence>MAAINHPVIGAPKPSPAATDGSVPLRIEIRDLQANHPDQWNLYLLALDAFKSVDEKSDLSYYGIAGIHGRPYRPWGGVQGNNPSGWQGYCTHTSILFAPWHRPYLALFEQTLYKTVQEIAEQFPDSSKARYQQAASTFRVPYWDWAAEPASGDYFPNAVASPKISVITPQSNGKTVQINNPLYTYTFKPLNPIGGDFTDLPFRTWPATLRYPSSPRSVKAVSQEDQVAQAMASQFGGLQENVNLLMSDPNYKDFGAFSNHAWQQNEPGTFASIEDIHNSIHVAVGGTMGHMSELDYSAFDPVFWLHHVNVDRLFAIWQALNPASYTINKRAGDGTFVINSNSTETAATPLAPFFDASGTKNWTSETARQTEVFNYAYPETQRWKFGSDAKYQTSVRSAAQQLYGGISNQFMSLAAATPAPTLTAIETAAEDNKTQEPMKTASIVPKQDADGTRGLDLESEVGKSPDLSVPPKESSYTEYIVNLKAPKHILQQKYVVHIFLGPFNRQTNTWATQNALVGNFAVFGKERATTGCGKCKQDADDNVEITGTVPLTGALLKEFQQGTLGGLEKENVLPWLRDNLHWRVTLADGTERSRDEVPGLKVSVVSTE</sequence>
<dbReference type="EMBL" id="QGMK01000564">
    <property type="protein sequence ID" value="TVY81027.1"/>
    <property type="molecule type" value="Genomic_DNA"/>
</dbReference>
<protein>
    <recommendedName>
        <fullName evidence="3">tyrosinase</fullName>
        <ecNumber evidence="3">1.14.18.1</ecNumber>
    </recommendedName>
</protein>
<evidence type="ECO:0000256" key="6">
    <source>
        <dbReference type="ARBA" id="ARBA00023008"/>
    </source>
</evidence>
<evidence type="ECO:0000256" key="8">
    <source>
        <dbReference type="ARBA" id="ARBA00023101"/>
    </source>
</evidence>
<dbReference type="OrthoDB" id="1658288at2759"/>
<feature type="domain" description="Tyrosinase copper-binding" evidence="12">
    <location>
        <begin position="300"/>
        <end position="311"/>
    </location>
</feature>
<keyword evidence="7" id="KW-0503">Monooxygenase</keyword>
<dbReference type="PANTHER" id="PTHR11474">
    <property type="entry name" value="TYROSINASE FAMILY MEMBER"/>
    <property type="match status" value="1"/>
</dbReference>
<accession>A0A8T9C986</accession>
<dbReference type="InterPro" id="IPR008922">
    <property type="entry name" value="Di-copper_centre_dom_sf"/>
</dbReference>
<keyword evidence="4" id="KW-0479">Metal-binding</keyword>
<comment type="catalytic activity">
    <reaction evidence="10">
        <text>L-tyrosine + O2 = L-dopaquinone + H2O</text>
        <dbReference type="Rhea" id="RHEA:18117"/>
        <dbReference type="ChEBI" id="CHEBI:15377"/>
        <dbReference type="ChEBI" id="CHEBI:15379"/>
        <dbReference type="ChEBI" id="CHEBI:57924"/>
        <dbReference type="ChEBI" id="CHEBI:58315"/>
        <dbReference type="EC" id="1.14.18.1"/>
    </reaction>
</comment>
<feature type="region of interest" description="Disordered" evidence="11">
    <location>
        <begin position="447"/>
        <end position="470"/>
    </location>
</feature>
<dbReference type="Gene3D" id="1.10.1280.10">
    <property type="entry name" value="Di-copper center containing domain from catechol oxidase"/>
    <property type="match status" value="1"/>
</dbReference>
<feature type="compositionally biased region" description="Basic and acidic residues" evidence="11">
    <location>
        <begin position="447"/>
        <end position="463"/>
    </location>
</feature>
<dbReference type="PROSITE" id="PS00498">
    <property type="entry name" value="TYROSINASE_2"/>
    <property type="match status" value="1"/>
</dbReference>
<name>A0A8T9C986_9HELO</name>
<comment type="caution">
    <text evidence="13">The sequence shown here is derived from an EMBL/GenBank/DDBJ whole genome shotgun (WGS) entry which is preliminary data.</text>
</comment>
<comment type="catalytic activity">
    <reaction evidence="9">
        <text>2 L-dopa + O2 = 2 L-dopaquinone + 2 H2O</text>
        <dbReference type="Rhea" id="RHEA:34287"/>
        <dbReference type="ChEBI" id="CHEBI:15377"/>
        <dbReference type="ChEBI" id="CHEBI:15379"/>
        <dbReference type="ChEBI" id="CHEBI:57504"/>
        <dbReference type="ChEBI" id="CHEBI:57924"/>
        <dbReference type="EC" id="1.14.18.1"/>
    </reaction>
</comment>
<evidence type="ECO:0000256" key="2">
    <source>
        <dbReference type="ARBA" id="ARBA00009928"/>
    </source>
</evidence>
<comment type="similarity">
    <text evidence="2">Belongs to the tyrosinase family.</text>
</comment>
<dbReference type="PRINTS" id="PR00092">
    <property type="entry name" value="TYROSINASE"/>
</dbReference>
<dbReference type="InterPro" id="IPR002227">
    <property type="entry name" value="Tyrosinase_Cu-bd"/>
</dbReference>
<keyword evidence="8" id="KW-0470">Melanin biosynthesis</keyword>
<dbReference type="EC" id="1.14.18.1" evidence="3"/>
<evidence type="ECO:0000259" key="12">
    <source>
        <dbReference type="PROSITE" id="PS00498"/>
    </source>
</evidence>
<feature type="non-terminal residue" evidence="13">
    <location>
        <position position="1"/>
    </location>
</feature>
<proteinExistence type="inferred from homology"/>
<evidence type="ECO:0000256" key="11">
    <source>
        <dbReference type="SAM" id="MobiDB-lite"/>
    </source>
</evidence>
<feature type="region of interest" description="Disordered" evidence="11">
    <location>
        <begin position="1"/>
        <end position="20"/>
    </location>
</feature>
<evidence type="ECO:0000256" key="3">
    <source>
        <dbReference type="ARBA" id="ARBA00011906"/>
    </source>
</evidence>
<evidence type="ECO:0000313" key="13">
    <source>
        <dbReference type="EMBL" id="TVY81027.1"/>
    </source>
</evidence>
<comment type="cofactor">
    <cofactor evidence="1">
        <name>Cu(2+)</name>
        <dbReference type="ChEBI" id="CHEBI:29036"/>
    </cofactor>
</comment>
<dbReference type="Gene3D" id="2.60.310.20">
    <property type="match status" value="1"/>
</dbReference>
<dbReference type="GO" id="GO:0046872">
    <property type="term" value="F:metal ion binding"/>
    <property type="evidence" value="ECO:0007669"/>
    <property type="project" value="UniProtKB-KW"/>
</dbReference>
<dbReference type="Pfam" id="PF00264">
    <property type="entry name" value="Tyrosinase"/>
    <property type="match status" value="1"/>
</dbReference>
<dbReference type="PANTHER" id="PTHR11474:SF76">
    <property type="entry name" value="SHKT DOMAIN-CONTAINING PROTEIN"/>
    <property type="match status" value="1"/>
</dbReference>
<dbReference type="GO" id="GO:0004503">
    <property type="term" value="F:tyrosinase activity"/>
    <property type="evidence" value="ECO:0007669"/>
    <property type="project" value="UniProtKB-EC"/>
</dbReference>
<evidence type="ECO:0000256" key="5">
    <source>
        <dbReference type="ARBA" id="ARBA00023002"/>
    </source>
</evidence>
<dbReference type="SUPFAM" id="SSF48056">
    <property type="entry name" value="Di-copper centre-containing domain"/>
    <property type="match status" value="1"/>
</dbReference>
<evidence type="ECO:0000256" key="9">
    <source>
        <dbReference type="ARBA" id="ARBA00048233"/>
    </source>
</evidence>
<gene>
    <name evidence="13" type="primary">T</name>
    <name evidence="13" type="ORF">LSUE1_G004363</name>
</gene>
<reference evidence="13 14" key="1">
    <citation type="submission" date="2018-05" db="EMBL/GenBank/DDBJ databases">
        <title>Genome sequencing and assembly of the regulated plant pathogen Lachnellula willkommii and related sister species for the development of diagnostic species identification markers.</title>
        <authorList>
            <person name="Giroux E."/>
            <person name="Bilodeau G."/>
        </authorList>
    </citation>
    <scope>NUCLEOTIDE SEQUENCE [LARGE SCALE GENOMIC DNA]</scope>
    <source>
        <strain evidence="13 14">CBS 268.59</strain>
    </source>
</reference>
<keyword evidence="6" id="KW-0186">Copper</keyword>
<evidence type="ECO:0000256" key="7">
    <source>
        <dbReference type="ARBA" id="ARBA00023033"/>
    </source>
</evidence>